<evidence type="ECO:0000256" key="3">
    <source>
        <dbReference type="ARBA" id="ARBA00022448"/>
    </source>
</evidence>
<keyword evidence="4" id="KW-1003">Cell membrane</keyword>
<dbReference type="SUPFAM" id="SSF143865">
    <property type="entry name" value="CorA soluble domain-like"/>
    <property type="match status" value="1"/>
</dbReference>
<dbReference type="GO" id="GO:0015087">
    <property type="term" value="F:cobalt ion transmembrane transporter activity"/>
    <property type="evidence" value="ECO:0007669"/>
    <property type="project" value="TreeGrafter"/>
</dbReference>
<evidence type="ECO:0000256" key="4">
    <source>
        <dbReference type="ARBA" id="ARBA00022475"/>
    </source>
</evidence>
<evidence type="ECO:0000313" key="15">
    <source>
        <dbReference type="Proteomes" id="UP000219050"/>
    </source>
</evidence>
<keyword evidence="11" id="KW-0175">Coiled coil</keyword>
<evidence type="ECO:0000256" key="11">
    <source>
        <dbReference type="SAM" id="Coils"/>
    </source>
</evidence>
<keyword evidence="8 13" id="KW-1133">Transmembrane helix</keyword>
<dbReference type="EMBL" id="CP021404">
    <property type="protein sequence ID" value="ATI42505.1"/>
    <property type="molecule type" value="Genomic_DNA"/>
</dbReference>
<evidence type="ECO:0000256" key="2">
    <source>
        <dbReference type="ARBA" id="ARBA00009765"/>
    </source>
</evidence>
<evidence type="ECO:0000256" key="5">
    <source>
        <dbReference type="ARBA" id="ARBA00022519"/>
    </source>
</evidence>
<dbReference type="OrthoDB" id="9803484at2"/>
<evidence type="ECO:0008006" key="16">
    <source>
        <dbReference type="Google" id="ProtNLM"/>
    </source>
</evidence>
<dbReference type="AlphaFoldDB" id="A0A291M190"/>
<evidence type="ECO:0000256" key="7">
    <source>
        <dbReference type="ARBA" id="ARBA00022833"/>
    </source>
</evidence>
<dbReference type="InterPro" id="IPR045863">
    <property type="entry name" value="CorA_TM1_TM2"/>
</dbReference>
<dbReference type="PANTHER" id="PTHR46494:SF3">
    <property type="entry name" value="ZINC TRANSPORT PROTEIN ZNTB"/>
    <property type="match status" value="1"/>
</dbReference>
<keyword evidence="10 13" id="KW-0472">Membrane</keyword>
<comment type="similarity">
    <text evidence="2">Belongs to the CorA metal ion transporter (MIT) (TC 1.A.35) family.</text>
</comment>
<dbReference type="GO" id="GO:0015095">
    <property type="term" value="F:magnesium ion transmembrane transporter activity"/>
    <property type="evidence" value="ECO:0007669"/>
    <property type="project" value="TreeGrafter"/>
</dbReference>
<dbReference type="Gene3D" id="1.20.58.340">
    <property type="entry name" value="Magnesium transport protein CorA, transmembrane region"/>
    <property type="match status" value="2"/>
</dbReference>
<feature type="transmembrane region" description="Helical" evidence="13">
    <location>
        <begin position="290"/>
        <end position="311"/>
    </location>
</feature>
<proteinExistence type="inferred from homology"/>
<dbReference type="GO" id="GO:0005886">
    <property type="term" value="C:plasma membrane"/>
    <property type="evidence" value="ECO:0007669"/>
    <property type="project" value="UniProtKB-SubCell"/>
</dbReference>
<dbReference type="InterPro" id="IPR045861">
    <property type="entry name" value="CorA_cytoplasmic_dom"/>
</dbReference>
<accession>A0A291M190</accession>
<feature type="compositionally biased region" description="Basic and acidic residues" evidence="12">
    <location>
        <begin position="1"/>
        <end position="12"/>
    </location>
</feature>
<keyword evidence="3" id="KW-0813">Transport</keyword>
<keyword evidence="6 13" id="KW-0812">Transmembrane</keyword>
<keyword evidence="15" id="KW-1185">Reference proteome</keyword>
<feature type="coiled-coil region" evidence="11">
    <location>
        <begin position="246"/>
        <end position="273"/>
    </location>
</feature>
<dbReference type="SUPFAM" id="SSF144083">
    <property type="entry name" value="Magnesium transport protein CorA, transmembrane region"/>
    <property type="match status" value="1"/>
</dbReference>
<evidence type="ECO:0000256" key="12">
    <source>
        <dbReference type="SAM" id="MobiDB-lite"/>
    </source>
</evidence>
<reference evidence="14 15" key="1">
    <citation type="submission" date="2017-05" db="EMBL/GenBank/DDBJ databases">
        <title>Comparative genomic and metabolic analysis of manganese-oxidizing mechanisms in Celeribater manganoxidans DY25T: its adaption to the environment of polymetallic nodule.</title>
        <authorList>
            <person name="Wang X."/>
        </authorList>
    </citation>
    <scope>NUCLEOTIDE SEQUENCE [LARGE SCALE GENOMIC DNA]</scope>
    <source>
        <strain evidence="14 15">DY25</strain>
    </source>
</reference>
<keyword evidence="5" id="KW-0997">Cell inner membrane</keyword>
<dbReference type="InterPro" id="IPR002523">
    <property type="entry name" value="MgTranspt_CorA/ZnTranspt_ZntB"/>
</dbReference>
<dbReference type="CDD" id="cd12833">
    <property type="entry name" value="ZntB-like_1"/>
    <property type="match status" value="1"/>
</dbReference>
<evidence type="ECO:0000256" key="13">
    <source>
        <dbReference type="SAM" id="Phobius"/>
    </source>
</evidence>
<dbReference type="Pfam" id="PF01544">
    <property type="entry name" value="CorA"/>
    <property type="match status" value="1"/>
</dbReference>
<keyword evidence="9" id="KW-0406">Ion transport</keyword>
<protein>
    <recommendedName>
        <fullName evidence="16">Zinc transporter</fullName>
    </recommendedName>
</protein>
<dbReference type="Gene3D" id="3.30.460.20">
    <property type="entry name" value="CorA soluble domain-like"/>
    <property type="match status" value="1"/>
</dbReference>
<evidence type="ECO:0000256" key="10">
    <source>
        <dbReference type="ARBA" id="ARBA00023136"/>
    </source>
</evidence>
<dbReference type="RefSeq" id="WP_097373626.1">
    <property type="nucleotide sequence ID" value="NZ_CP021404.1"/>
</dbReference>
<evidence type="ECO:0000256" key="6">
    <source>
        <dbReference type="ARBA" id="ARBA00022692"/>
    </source>
</evidence>
<gene>
    <name evidence="14" type="ORF">CBW24_11145</name>
</gene>
<keyword evidence="7" id="KW-0862">Zinc</keyword>
<dbReference type="PANTHER" id="PTHR46494">
    <property type="entry name" value="CORA FAMILY METAL ION TRANSPORTER (EUROFUNG)"/>
    <property type="match status" value="1"/>
</dbReference>
<feature type="transmembrane region" description="Helical" evidence="13">
    <location>
        <begin position="323"/>
        <end position="343"/>
    </location>
</feature>
<dbReference type="KEGG" id="cmag:CBW24_11145"/>
<feature type="region of interest" description="Disordered" evidence="12">
    <location>
        <begin position="1"/>
        <end position="29"/>
    </location>
</feature>
<name>A0A291M190_9RHOB</name>
<dbReference type="GO" id="GO:0000287">
    <property type="term" value="F:magnesium ion binding"/>
    <property type="evidence" value="ECO:0007669"/>
    <property type="project" value="TreeGrafter"/>
</dbReference>
<evidence type="ECO:0000256" key="1">
    <source>
        <dbReference type="ARBA" id="ARBA00004651"/>
    </source>
</evidence>
<dbReference type="Proteomes" id="UP000219050">
    <property type="component" value="Chromosome"/>
</dbReference>
<organism evidence="14 15">
    <name type="scientific">Pacificitalea manganoxidans</name>
    <dbReference type="NCBI Taxonomy" id="1411902"/>
    <lineage>
        <taxon>Bacteria</taxon>
        <taxon>Pseudomonadati</taxon>
        <taxon>Pseudomonadota</taxon>
        <taxon>Alphaproteobacteria</taxon>
        <taxon>Rhodobacterales</taxon>
        <taxon>Paracoccaceae</taxon>
        <taxon>Pacificitalea</taxon>
    </lineage>
</organism>
<dbReference type="GO" id="GO:0050897">
    <property type="term" value="F:cobalt ion binding"/>
    <property type="evidence" value="ECO:0007669"/>
    <property type="project" value="TreeGrafter"/>
</dbReference>
<sequence>MPLTDPDRRADDSAASDLPVPASETLPHGIPQPICAFDVTPSGKALPVPPGDILPAPGQGAVYRWLHFDLRQPGLEPWLRSFLPPIPVRAMLDPETRPRCEPLDEGLMLNLRGVNLNEGEDFDDMISLRLWVGPGLIVSGRFRKIFAVDAMRQRMEEGEAPASPGSYLARLLAELTMRTETFTVKLEDDTDDLEEDILDDGMGEEGREKLGPMRRSAIKLRRFLGPQRDALTRLLAQEGLFTKADRNDLRETLNRLTRMVEELETSRDRLAAMQDHLDVQQQAQMGRNGYVLSVVAAIFLPLGFFTGLFGVNVAGMPGTAWPWAFATLSLSMVVLALLLFIVFRWRNWL</sequence>
<comment type="subcellular location">
    <subcellularLocation>
        <location evidence="1">Cell membrane</location>
        <topology evidence="1">Multi-pass membrane protein</topology>
    </subcellularLocation>
</comment>
<evidence type="ECO:0000313" key="14">
    <source>
        <dbReference type="EMBL" id="ATI42505.1"/>
    </source>
</evidence>
<evidence type="ECO:0000256" key="8">
    <source>
        <dbReference type="ARBA" id="ARBA00022989"/>
    </source>
</evidence>
<evidence type="ECO:0000256" key="9">
    <source>
        <dbReference type="ARBA" id="ARBA00023065"/>
    </source>
</evidence>